<dbReference type="Pfam" id="PF00538">
    <property type="entry name" value="Linker_histone"/>
    <property type="match status" value="1"/>
</dbReference>
<dbReference type="Gene3D" id="1.10.10.10">
    <property type="entry name" value="Winged helix-like DNA-binding domain superfamily/Winged helix DNA-binding domain"/>
    <property type="match status" value="1"/>
</dbReference>
<protein>
    <submittedName>
        <fullName evidence="7">Single MYB histone</fullName>
    </submittedName>
</protein>
<comment type="subcellular location">
    <subcellularLocation>
        <location evidence="2">Chromosome</location>
    </subcellularLocation>
    <subcellularLocation>
        <location evidence="1">Nucleus</location>
    </subcellularLocation>
</comment>
<dbReference type="CDD" id="cd00073">
    <property type="entry name" value="H15"/>
    <property type="match status" value="1"/>
</dbReference>
<comment type="caution">
    <text evidence="7">The sequence shown here is derived from an EMBL/GenBank/DDBJ whole genome shotgun (WGS) entry which is preliminary data.</text>
</comment>
<dbReference type="GO" id="GO:0003691">
    <property type="term" value="F:double-stranded telomeric DNA binding"/>
    <property type="evidence" value="ECO:0007669"/>
    <property type="project" value="InterPro"/>
</dbReference>
<evidence type="ECO:0000256" key="4">
    <source>
        <dbReference type="ARBA" id="ARBA00023125"/>
    </source>
</evidence>
<evidence type="ECO:0000259" key="6">
    <source>
        <dbReference type="PROSITE" id="PS51504"/>
    </source>
</evidence>
<dbReference type="GO" id="GO:0000786">
    <property type="term" value="C:nucleosome"/>
    <property type="evidence" value="ECO:0007669"/>
    <property type="project" value="InterPro"/>
</dbReference>
<keyword evidence="3" id="KW-0158">Chromosome</keyword>
<evidence type="ECO:0000313" key="8">
    <source>
        <dbReference type="Proteomes" id="UP000236291"/>
    </source>
</evidence>
<dbReference type="InterPro" id="IPR044597">
    <property type="entry name" value="SMH1-6"/>
</dbReference>
<reference evidence="7 8" key="1">
    <citation type="journal article" date="2014" name="Am. J. Bot.">
        <title>Genome assembly and annotation for red clover (Trifolium pratense; Fabaceae).</title>
        <authorList>
            <person name="Istvanek J."/>
            <person name="Jaros M."/>
            <person name="Krenek A."/>
            <person name="Repkova J."/>
        </authorList>
    </citation>
    <scope>NUCLEOTIDE SEQUENCE [LARGE SCALE GENOMIC DNA]</scope>
    <source>
        <strain evidence="8">cv. Tatra</strain>
        <tissue evidence="7">Young leaves</tissue>
    </source>
</reference>
<evidence type="ECO:0000256" key="3">
    <source>
        <dbReference type="ARBA" id="ARBA00022454"/>
    </source>
</evidence>
<accession>A0A2K3MAA3</accession>
<dbReference type="SMART" id="SM00526">
    <property type="entry name" value="H15"/>
    <property type="match status" value="1"/>
</dbReference>
<dbReference type="InterPro" id="IPR036390">
    <property type="entry name" value="WH_DNA-bd_sf"/>
</dbReference>
<dbReference type="EMBL" id="ASHM01054586">
    <property type="protein sequence ID" value="PNX87718.1"/>
    <property type="molecule type" value="Genomic_DNA"/>
</dbReference>
<feature type="domain" description="H15" evidence="6">
    <location>
        <begin position="23"/>
        <end position="84"/>
    </location>
</feature>
<evidence type="ECO:0000313" key="7">
    <source>
        <dbReference type="EMBL" id="PNX87718.1"/>
    </source>
</evidence>
<dbReference type="STRING" id="57577.A0A2K3MAA3"/>
<dbReference type="PROSITE" id="PS51504">
    <property type="entry name" value="H15"/>
    <property type="match status" value="1"/>
</dbReference>
<dbReference type="InterPro" id="IPR005818">
    <property type="entry name" value="Histone_H1/H5_H15"/>
</dbReference>
<evidence type="ECO:0000256" key="2">
    <source>
        <dbReference type="ARBA" id="ARBA00004286"/>
    </source>
</evidence>
<dbReference type="GO" id="GO:0005634">
    <property type="term" value="C:nucleus"/>
    <property type="evidence" value="ECO:0007669"/>
    <property type="project" value="UniProtKB-SubCell"/>
</dbReference>
<gene>
    <name evidence="7" type="ORF">L195_g043812</name>
</gene>
<proteinExistence type="predicted"/>
<dbReference type="Proteomes" id="UP000236291">
    <property type="component" value="Unassembled WGS sequence"/>
</dbReference>
<sequence length="84" mass="9397">GAGTENESISVYGTEVAGWQPLNCSRYNAMVFEALSTLKDTNGSDLNAIASFIEQKHQVPHNFRRTLSSRIRTLVNQEKLEKVK</sequence>
<keyword evidence="5" id="KW-0539">Nucleus</keyword>
<organism evidence="7 8">
    <name type="scientific">Trifolium pratense</name>
    <name type="common">Red clover</name>
    <dbReference type="NCBI Taxonomy" id="57577"/>
    <lineage>
        <taxon>Eukaryota</taxon>
        <taxon>Viridiplantae</taxon>
        <taxon>Streptophyta</taxon>
        <taxon>Embryophyta</taxon>
        <taxon>Tracheophyta</taxon>
        <taxon>Spermatophyta</taxon>
        <taxon>Magnoliopsida</taxon>
        <taxon>eudicotyledons</taxon>
        <taxon>Gunneridae</taxon>
        <taxon>Pentapetalae</taxon>
        <taxon>rosids</taxon>
        <taxon>fabids</taxon>
        <taxon>Fabales</taxon>
        <taxon>Fabaceae</taxon>
        <taxon>Papilionoideae</taxon>
        <taxon>50 kb inversion clade</taxon>
        <taxon>NPAAA clade</taxon>
        <taxon>Hologalegina</taxon>
        <taxon>IRL clade</taxon>
        <taxon>Trifolieae</taxon>
        <taxon>Trifolium</taxon>
    </lineage>
</organism>
<dbReference type="InterPro" id="IPR036388">
    <property type="entry name" value="WH-like_DNA-bd_sf"/>
</dbReference>
<dbReference type="PANTHER" id="PTHR46267">
    <property type="entry name" value="SINGLE MYB HISTONE 4"/>
    <property type="match status" value="1"/>
</dbReference>
<dbReference type="SUPFAM" id="SSF46785">
    <property type="entry name" value="Winged helix' DNA-binding domain"/>
    <property type="match status" value="1"/>
</dbReference>
<name>A0A2K3MAA3_TRIPR</name>
<dbReference type="PANTHER" id="PTHR46267:SF3">
    <property type="entry name" value="TELOMERE REPEAT-BINDING FACTOR 4-RELATED"/>
    <property type="match status" value="1"/>
</dbReference>
<dbReference type="GO" id="GO:0006334">
    <property type="term" value="P:nucleosome assembly"/>
    <property type="evidence" value="ECO:0007669"/>
    <property type="project" value="InterPro"/>
</dbReference>
<evidence type="ECO:0000256" key="5">
    <source>
        <dbReference type="ARBA" id="ARBA00023242"/>
    </source>
</evidence>
<keyword evidence="4" id="KW-0238">DNA-binding</keyword>
<dbReference type="AlphaFoldDB" id="A0A2K3MAA3"/>
<feature type="non-terminal residue" evidence="7">
    <location>
        <position position="1"/>
    </location>
</feature>
<evidence type="ECO:0000256" key="1">
    <source>
        <dbReference type="ARBA" id="ARBA00004123"/>
    </source>
</evidence>
<dbReference type="ExpressionAtlas" id="A0A2K3MAA3">
    <property type="expression patterns" value="baseline"/>
</dbReference>
<reference evidence="7 8" key="2">
    <citation type="journal article" date="2017" name="Front. Plant Sci.">
        <title>Gene Classification and Mining of Molecular Markers Useful in Red Clover (Trifolium pratense) Breeding.</title>
        <authorList>
            <person name="Istvanek J."/>
            <person name="Dluhosova J."/>
            <person name="Dluhos P."/>
            <person name="Patkova L."/>
            <person name="Nedelnik J."/>
            <person name="Repkova J."/>
        </authorList>
    </citation>
    <scope>NUCLEOTIDE SEQUENCE [LARGE SCALE GENOMIC DNA]</scope>
    <source>
        <strain evidence="8">cv. Tatra</strain>
        <tissue evidence="7">Young leaves</tissue>
    </source>
</reference>